<organism evidence="4 5">
    <name type="scientific">Paenibacillus pini JCM 16418</name>
    <dbReference type="NCBI Taxonomy" id="1236976"/>
    <lineage>
        <taxon>Bacteria</taxon>
        <taxon>Bacillati</taxon>
        <taxon>Bacillota</taxon>
        <taxon>Bacilli</taxon>
        <taxon>Bacillales</taxon>
        <taxon>Paenibacillaceae</taxon>
        <taxon>Paenibacillus</taxon>
    </lineage>
</organism>
<feature type="transmembrane region" description="Helical" evidence="2">
    <location>
        <begin position="525"/>
        <end position="551"/>
    </location>
</feature>
<keyword evidence="4" id="KW-0560">Oxidoreductase</keyword>
<protein>
    <submittedName>
        <fullName evidence="4">Ubiquinone biosynthesis monooxygenase UbiB</fullName>
    </submittedName>
</protein>
<dbReference type="InterPro" id="IPR050154">
    <property type="entry name" value="UbiB_kinase"/>
</dbReference>
<evidence type="ECO:0000256" key="1">
    <source>
        <dbReference type="ARBA" id="ARBA00009670"/>
    </source>
</evidence>
<keyword evidence="2" id="KW-0472">Membrane</keyword>
<evidence type="ECO:0000313" key="4">
    <source>
        <dbReference type="EMBL" id="GAF10132.1"/>
    </source>
</evidence>
<dbReference type="PROSITE" id="PS50011">
    <property type="entry name" value="PROTEIN_KINASE_DOM"/>
    <property type="match status" value="1"/>
</dbReference>
<dbReference type="Pfam" id="PF03109">
    <property type="entry name" value="ABC1"/>
    <property type="match status" value="1"/>
</dbReference>
<feature type="domain" description="Protein kinase" evidence="3">
    <location>
        <begin position="123"/>
        <end position="445"/>
    </location>
</feature>
<dbReference type="GO" id="GO:0004497">
    <property type="term" value="F:monooxygenase activity"/>
    <property type="evidence" value="ECO:0007669"/>
    <property type="project" value="UniProtKB-KW"/>
</dbReference>
<dbReference type="Proteomes" id="UP000019364">
    <property type="component" value="Unassembled WGS sequence"/>
</dbReference>
<dbReference type="SUPFAM" id="SSF56112">
    <property type="entry name" value="Protein kinase-like (PK-like)"/>
    <property type="match status" value="1"/>
</dbReference>
<gene>
    <name evidence="4" type="ORF">JCM16418_4309</name>
</gene>
<sequence>MAVRIRHAGRYREIAMALMRHGFGYMVEELGLFQVLSLPRRWITHEAPETKTIGERIRHVLEDLGPTFVKLGQLASTRSDLLPDHIIQELVKLQDQVPPFSPQTARGILEQELGTPIENILSWFDDTPIAAASIGQVHAGKLKTGESVAIKIQRPGAMHMISRDLEILSDLVQLAEKRLQWVVRYQTSRLVEEFSNAMLAELDYSQEGRNTEKIAMQFEHDPHIVIPTIYWPYTSTRILTMEYVEGITLNRREELFEQGYDLQKTAERLVNGMLHQIFIEGFFHADPHPGNLLVQKDGSLAFLDFGMVGRLDEEMKDHLSSLIIALMRKNTDSMVRAILRLGMMPEDGDMNELRRDLDRLREEYYNIPFANISMGKALNDLFGVAQRHAIIIPPDLTLLGKSLLTMEGVIEKLDPTLSIIDMAEPFGKKLIKERFSVNRLQKKLFGGVSGLAEAIIDLPGQARQISSLISKGKLKVEISIPELESLMRKLDQISSRLSFSIVLLAFSIIMVGLIIGASLTQQTSILGHFSVITLGAVVAVLMLIWMIISIFRSGRF</sequence>
<evidence type="ECO:0000259" key="3">
    <source>
        <dbReference type="PROSITE" id="PS50011"/>
    </source>
</evidence>
<comment type="similarity">
    <text evidence="1">Belongs to the protein kinase superfamily. ADCK protein kinase family.</text>
</comment>
<dbReference type="Gene3D" id="1.10.510.10">
    <property type="entry name" value="Transferase(Phosphotransferase) domain 1"/>
    <property type="match status" value="1"/>
</dbReference>
<comment type="caution">
    <text evidence="4">The sequence shown here is derived from an EMBL/GenBank/DDBJ whole genome shotgun (WGS) entry which is preliminary data.</text>
</comment>
<evidence type="ECO:0000256" key="2">
    <source>
        <dbReference type="SAM" id="Phobius"/>
    </source>
</evidence>
<proteinExistence type="inferred from homology"/>
<dbReference type="RefSeq" id="WP_036652289.1">
    <property type="nucleotide sequence ID" value="NZ_BAVZ01000018.1"/>
</dbReference>
<keyword evidence="4" id="KW-0503">Monooxygenase</keyword>
<dbReference type="PANTHER" id="PTHR10566:SF113">
    <property type="entry name" value="PROTEIN ACTIVITY OF BC1 COMPLEX KINASE 7, CHLOROPLASTIC"/>
    <property type="match status" value="1"/>
</dbReference>
<dbReference type="STRING" id="1236976.JCM16418_4309"/>
<dbReference type="InterPro" id="IPR000719">
    <property type="entry name" value="Prot_kinase_dom"/>
</dbReference>
<dbReference type="eggNOG" id="COG0661">
    <property type="taxonomic scope" value="Bacteria"/>
</dbReference>
<feature type="transmembrane region" description="Helical" evidence="2">
    <location>
        <begin position="497"/>
        <end position="519"/>
    </location>
</feature>
<dbReference type="InterPro" id="IPR011009">
    <property type="entry name" value="Kinase-like_dom_sf"/>
</dbReference>
<dbReference type="CDD" id="cd05121">
    <property type="entry name" value="ABC1_ADCK3-like"/>
    <property type="match status" value="1"/>
</dbReference>
<keyword evidence="2" id="KW-1133">Transmembrane helix</keyword>
<dbReference type="OrthoDB" id="9795390at2"/>
<keyword evidence="2" id="KW-0812">Transmembrane</keyword>
<keyword evidence="4" id="KW-0830">Ubiquinone</keyword>
<dbReference type="GO" id="GO:0005524">
    <property type="term" value="F:ATP binding"/>
    <property type="evidence" value="ECO:0007669"/>
    <property type="project" value="InterPro"/>
</dbReference>
<dbReference type="GO" id="GO:0004672">
    <property type="term" value="F:protein kinase activity"/>
    <property type="evidence" value="ECO:0007669"/>
    <property type="project" value="InterPro"/>
</dbReference>
<dbReference type="InterPro" id="IPR004147">
    <property type="entry name" value="ABC1_dom"/>
</dbReference>
<name>W7YNX7_9BACL</name>
<dbReference type="PANTHER" id="PTHR10566">
    <property type="entry name" value="CHAPERONE-ACTIVITY OF BC1 COMPLEX CABC1 -RELATED"/>
    <property type="match status" value="1"/>
</dbReference>
<evidence type="ECO:0000313" key="5">
    <source>
        <dbReference type="Proteomes" id="UP000019364"/>
    </source>
</evidence>
<dbReference type="AlphaFoldDB" id="W7YNX7"/>
<keyword evidence="5" id="KW-1185">Reference proteome</keyword>
<reference evidence="4 5" key="1">
    <citation type="journal article" date="2014" name="Genome Announc.">
        <title>Draft Genome Sequence of Paenibacillus pini JCM 16418T, Isolated from the Rhizosphere of Pine Tree.</title>
        <authorList>
            <person name="Yuki M."/>
            <person name="Oshima K."/>
            <person name="Suda W."/>
            <person name="Oshida Y."/>
            <person name="Kitamura K."/>
            <person name="Iida Y."/>
            <person name="Hattori M."/>
            <person name="Ohkuma M."/>
        </authorList>
    </citation>
    <scope>NUCLEOTIDE SEQUENCE [LARGE SCALE GENOMIC DNA]</scope>
    <source>
        <strain evidence="4 5">JCM 16418</strain>
    </source>
</reference>
<dbReference type="EMBL" id="BAVZ01000018">
    <property type="protein sequence ID" value="GAF10132.1"/>
    <property type="molecule type" value="Genomic_DNA"/>
</dbReference>
<accession>W7YNX7</accession>